<dbReference type="Pfam" id="PF00498">
    <property type="entry name" value="FHA"/>
    <property type="match status" value="1"/>
</dbReference>
<evidence type="ECO:0000313" key="3">
    <source>
        <dbReference type="EMBL" id="MBO0939094.1"/>
    </source>
</evidence>
<protein>
    <submittedName>
        <fullName evidence="3">FHA domain-containing protein</fullName>
    </submittedName>
</protein>
<evidence type="ECO:0000313" key="4">
    <source>
        <dbReference type="Proteomes" id="UP000664034"/>
    </source>
</evidence>
<evidence type="ECO:0000259" key="2">
    <source>
        <dbReference type="PROSITE" id="PS50006"/>
    </source>
</evidence>
<accession>A0A939GHF4</accession>
<organism evidence="3 4">
    <name type="scientific">Fibrella rubiginis</name>
    <dbReference type="NCBI Taxonomy" id="2817060"/>
    <lineage>
        <taxon>Bacteria</taxon>
        <taxon>Pseudomonadati</taxon>
        <taxon>Bacteroidota</taxon>
        <taxon>Cytophagia</taxon>
        <taxon>Cytophagales</taxon>
        <taxon>Spirosomataceae</taxon>
        <taxon>Fibrella</taxon>
    </lineage>
</organism>
<dbReference type="AlphaFoldDB" id="A0A939GHF4"/>
<dbReference type="Gene3D" id="2.60.200.20">
    <property type="match status" value="1"/>
</dbReference>
<dbReference type="CDD" id="cd00060">
    <property type="entry name" value="FHA"/>
    <property type="match status" value="1"/>
</dbReference>
<dbReference type="InterPro" id="IPR008984">
    <property type="entry name" value="SMAD_FHA_dom_sf"/>
</dbReference>
<feature type="compositionally biased region" description="Low complexity" evidence="1">
    <location>
        <begin position="65"/>
        <end position="89"/>
    </location>
</feature>
<dbReference type="SUPFAM" id="SSF49879">
    <property type="entry name" value="SMAD/FHA domain"/>
    <property type="match status" value="1"/>
</dbReference>
<dbReference type="RefSeq" id="WP_207366628.1">
    <property type="nucleotide sequence ID" value="NZ_JAFMYV010000012.1"/>
</dbReference>
<feature type="domain" description="FHA" evidence="2">
    <location>
        <begin position="138"/>
        <end position="196"/>
    </location>
</feature>
<feature type="compositionally biased region" description="Pro residues" evidence="1">
    <location>
        <begin position="90"/>
        <end position="99"/>
    </location>
</feature>
<name>A0A939GHF4_9BACT</name>
<gene>
    <name evidence="3" type="ORF">J2I47_21245</name>
</gene>
<evidence type="ECO:0000256" key="1">
    <source>
        <dbReference type="SAM" id="MobiDB-lite"/>
    </source>
</evidence>
<reference evidence="3" key="1">
    <citation type="submission" date="2021-03" db="EMBL/GenBank/DDBJ databases">
        <title>Fibrella sp. HMF5335 genome sequencing and assembly.</title>
        <authorList>
            <person name="Kang H."/>
            <person name="Kim H."/>
            <person name="Bae S."/>
            <person name="Joh K."/>
        </authorList>
    </citation>
    <scope>NUCLEOTIDE SEQUENCE</scope>
    <source>
        <strain evidence="3">HMF5335</strain>
    </source>
</reference>
<dbReference type="EMBL" id="JAFMYV010000012">
    <property type="protein sequence ID" value="MBO0939094.1"/>
    <property type="molecule type" value="Genomic_DNA"/>
</dbReference>
<comment type="caution">
    <text evidence="3">The sequence shown here is derived from an EMBL/GenBank/DDBJ whole genome shotgun (WGS) entry which is preliminary data.</text>
</comment>
<dbReference type="PROSITE" id="PS50006">
    <property type="entry name" value="FHA_DOMAIN"/>
    <property type="match status" value="1"/>
</dbReference>
<feature type="region of interest" description="Disordered" evidence="1">
    <location>
        <begin position="59"/>
        <end position="109"/>
    </location>
</feature>
<keyword evidence="4" id="KW-1185">Reference proteome</keyword>
<dbReference type="Proteomes" id="UP000664034">
    <property type="component" value="Unassembled WGS sequence"/>
</dbReference>
<sequence length="263" mass="28793">MGIYKFSCPDCLKQFDVDSDINWQADQKASVNCLSGKQPKCTVVCLGLSEALQQSIAEVPPPADPRTTAPPATPPAASTAPPKQDTPPKATTPPPPPSSTPTIQLEEPDMPTRRVAYLEMQSMDGGILRLAIGEGMVQTYGRKSDFDLSDHPIQTDDKKMSRLHFQIETRLHNRQPSYIISDLGSVHGTRLSRQGMNGVSNIQLYAEKDNKQALDGICLEPNDLIMAGSTILRFTIDSVAKSTFSMNDTPDQANYDPNRTTVF</sequence>
<proteinExistence type="predicted"/>
<dbReference type="InterPro" id="IPR000253">
    <property type="entry name" value="FHA_dom"/>
</dbReference>